<evidence type="ECO:0000256" key="1">
    <source>
        <dbReference type="SAM" id="Phobius"/>
    </source>
</evidence>
<name>A0ABT2Y4M7_9MOLU</name>
<protein>
    <recommendedName>
        <fullName evidence="4">SURF1-like protein</fullName>
    </recommendedName>
</protein>
<evidence type="ECO:0008006" key="4">
    <source>
        <dbReference type="Google" id="ProtNLM"/>
    </source>
</evidence>
<evidence type="ECO:0000313" key="2">
    <source>
        <dbReference type="EMBL" id="MCV2231437.1"/>
    </source>
</evidence>
<keyword evidence="1" id="KW-1133">Transmembrane helix</keyword>
<dbReference type="EMBL" id="JAOVQM010000001">
    <property type="protein sequence ID" value="MCV2231437.1"/>
    <property type="molecule type" value="Genomic_DNA"/>
</dbReference>
<reference evidence="2" key="1">
    <citation type="submission" date="2022-09" db="EMBL/GenBank/DDBJ databases">
        <title>Novel Mycoplasma species identified in domestic and wild animals.</title>
        <authorList>
            <person name="Volokhov D.V."/>
            <person name="Furtak V.A."/>
            <person name="Zagorodnyaya T.A."/>
        </authorList>
    </citation>
    <scope>NUCLEOTIDE SEQUENCE</scope>
    <source>
        <strain evidence="2">Oakley</strain>
    </source>
</reference>
<keyword evidence="1" id="KW-0812">Transmembrane</keyword>
<keyword evidence="3" id="KW-1185">Reference proteome</keyword>
<keyword evidence="1" id="KW-0472">Membrane</keyword>
<dbReference type="RefSeq" id="WP_263607552.1">
    <property type="nucleotide sequence ID" value="NZ_JAOVQM010000001.1"/>
</dbReference>
<gene>
    <name evidence="2" type="ORF">N7548_01170</name>
</gene>
<sequence length="279" mass="32293">MLIKYVNRMIFAFLAAIGLLLTYNFTDSAVRKDVIREAATEALANDDINFFVPFKYFNADRLYDGIVETEDHTLHVMVYEVVLVSTSVTSDEYVFRDGIFFLMEKIEGPKWGEYYSIKVVGSNNQQQEYLGFQLLDFPIYSAMNPDTAVQFIDRSQFKNGEMILPITQIDMYLEGMDEPYISIPVNFTNERFTVMDQVVEYYETNGELPEEPFNNVSISTRVEIDSTRWVILAFAIYAFIIGGLTWFVFVRKKKTMGRKKATIGVEKDIERLGLKETKK</sequence>
<proteinExistence type="predicted"/>
<evidence type="ECO:0000313" key="3">
    <source>
        <dbReference type="Proteomes" id="UP001177160"/>
    </source>
</evidence>
<dbReference type="Proteomes" id="UP001177160">
    <property type="component" value="Unassembled WGS sequence"/>
</dbReference>
<organism evidence="2 3">
    <name type="scientific">Paracholeplasma manati</name>
    <dbReference type="NCBI Taxonomy" id="591373"/>
    <lineage>
        <taxon>Bacteria</taxon>
        <taxon>Bacillati</taxon>
        <taxon>Mycoplasmatota</taxon>
        <taxon>Mollicutes</taxon>
        <taxon>Acholeplasmatales</taxon>
        <taxon>Acholeplasmataceae</taxon>
        <taxon>Paracholeplasma</taxon>
    </lineage>
</organism>
<feature type="transmembrane region" description="Helical" evidence="1">
    <location>
        <begin position="229"/>
        <end position="250"/>
    </location>
</feature>
<comment type="caution">
    <text evidence="2">The sequence shown here is derived from an EMBL/GenBank/DDBJ whole genome shotgun (WGS) entry which is preliminary data.</text>
</comment>
<accession>A0ABT2Y4M7</accession>